<dbReference type="AlphaFoldDB" id="A0A371GGE7"/>
<evidence type="ECO:0000313" key="2">
    <source>
        <dbReference type="Proteomes" id="UP000257109"/>
    </source>
</evidence>
<name>A0A371GGE7_MUCPR</name>
<organism evidence="1 2">
    <name type="scientific">Mucuna pruriens</name>
    <name type="common">Velvet bean</name>
    <name type="synonym">Dolichos pruriens</name>
    <dbReference type="NCBI Taxonomy" id="157652"/>
    <lineage>
        <taxon>Eukaryota</taxon>
        <taxon>Viridiplantae</taxon>
        <taxon>Streptophyta</taxon>
        <taxon>Embryophyta</taxon>
        <taxon>Tracheophyta</taxon>
        <taxon>Spermatophyta</taxon>
        <taxon>Magnoliopsida</taxon>
        <taxon>eudicotyledons</taxon>
        <taxon>Gunneridae</taxon>
        <taxon>Pentapetalae</taxon>
        <taxon>rosids</taxon>
        <taxon>fabids</taxon>
        <taxon>Fabales</taxon>
        <taxon>Fabaceae</taxon>
        <taxon>Papilionoideae</taxon>
        <taxon>50 kb inversion clade</taxon>
        <taxon>NPAAA clade</taxon>
        <taxon>indigoferoid/millettioid clade</taxon>
        <taxon>Phaseoleae</taxon>
        <taxon>Mucuna</taxon>
    </lineage>
</organism>
<feature type="non-terminal residue" evidence="1">
    <location>
        <position position="1"/>
    </location>
</feature>
<keyword evidence="2" id="KW-1185">Reference proteome</keyword>
<gene>
    <name evidence="1" type="ORF">CR513_28603</name>
</gene>
<sequence>MYNKTPWRIWSSSWPLATFSFNKIQIASKTILSPQANMGVITLRNGKELPPYQIPLQPLVITTNKLQAEQKERLLQDLKKLGDFYKHLVKHSTLRPYLEILTSKFAVFFYDDCHGRLSGFGPEEFAAQGPTNQNPKIGPIYTKKPNRVGVKAIASLDVLTRKAMD</sequence>
<comment type="caution">
    <text evidence="1">The sequence shown here is derived from an EMBL/GenBank/DDBJ whole genome shotgun (WGS) entry which is preliminary data.</text>
</comment>
<accession>A0A371GGE7</accession>
<dbReference type="Proteomes" id="UP000257109">
    <property type="component" value="Unassembled WGS sequence"/>
</dbReference>
<evidence type="ECO:0000313" key="1">
    <source>
        <dbReference type="EMBL" id="RDX89649.1"/>
    </source>
</evidence>
<reference evidence="1" key="1">
    <citation type="submission" date="2018-05" db="EMBL/GenBank/DDBJ databases">
        <title>Draft genome of Mucuna pruriens seed.</title>
        <authorList>
            <person name="Nnadi N.E."/>
            <person name="Vos R."/>
            <person name="Hasami M.H."/>
            <person name="Devisetty U.K."/>
            <person name="Aguiy J.C."/>
        </authorList>
    </citation>
    <scope>NUCLEOTIDE SEQUENCE [LARGE SCALE GENOMIC DNA]</scope>
    <source>
        <strain evidence="1">JCA_2017</strain>
    </source>
</reference>
<proteinExistence type="predicted"/>
<protein>
    <submittedName>
        <fullName evidence="1">Uncharacterized protein</fullName>
    </submittedName>
</protein>
<dbReference type="EMBL" id="QJKJ01005614">
    <property type="protein sequence ID" value="RDX89649.1"/>
    <property type="molecule type" value="Genomic_DNA"/>
</dbReference>